<dbReference type="EMBL" id="CP015105">
    <property type="protein sequence ID" value="ASJ12554.1"/>
    <property type="molecule type" value="Genomic_DNA"/>
</dbReference>
<dbReference type="AlphaFoldDB" id="A0A0Q2REM1"/>
<dbReference type="KEGG" id="ttd:A3L14_06485"/>
<dbReference type="RefSeq" id="WP_055429341.1">
    <property type="nucleotide sequence ID" value="NZ_CP015105.1"/>
</dbReference>
<feature type="transmembrane region" description="Helical" evidence="1">
    <location>
        <begin position="7"/>
        <end position="26"/>
    </location>
</feature>
<dbReference type="Proteomes" id="UP000250136">
    <property type="component" value="Chromosome"/>
</dbReference>
<reference evidence="4 6" key="3">
    <citation type="submission" date="2016-10" db="EMBL/GenBank/DDBJ databases">
        <authorList>
            <person name="de Groot N.N."/>
        </authorList>
    </citation>
    <scope>NUCLEOTIDE SEQUENCE [LARGE SCALE GENOMIC DNA]</scope>
    <source>
        <strain evidence="4 6">OGL-20</strain>
    </source>
</reference>
<name>A0A0Q2REM1_9EURY</name>
<proteinExistence type="predicted"/>
<dbReference type="Proteomes" id="UP000051862">
    <property type="component" value="Unassembled WGS sequence"/>
</dbReference>
<evidence type="ECO:0000313" key="7">
    <source>
        <dbReference type="Proteomes" id="UP000250136"/>
    </source>
</evidence>
<evidence type="ECO:0000313" key="2">
    <source>
        <dbReference type="EMBL" id="ASJ12554.1"/>
    </source>
</evidence>
<dbReference type="PATRIC" id="fig|277988.4.peg.1209"/>
<reference evidence="2 7" key="2">
    <citation type="submission" date="2016-04" db="EMBL/GenBank/DDBJ databases">
        <title>Complete genome sequence of Thermococcus thioreducens type strain OGL-20P.</title>
        <authorList>
            <person name="Oger P.M."/>
        </authorList>
    </citation>
    <scope>NUCLEOTIDE SEQUENCE [LARGE SCALE GENOMIC DNA]</scope>
    <source>
        <strain evidence="2 7">OGL-20P</strain>
    </source>
</reference>
<organism evidence="3 5">
    <name type="scientific">Thermococcus thioreducens</name>
    <dbReference type="NCBI Taxonomy" id="277988"/>
    <lineage>
        <taxon>Archaea</taxon>
        <taxon>Methanobacteriati</taxon>
        <taxon>Methanobacteriota</taxon>
        <taxon>Thermococci</taxon>
        <taxon>Thermococcales</taxon>
        <taxon>Thermococcaceae</taxon>
        <taxon>Thermococcus</taxon>
    </lineage>
</organism>
<keyword evidence="1" id="KW-0472">Membrane</keyword>
<dbReference type="EMBL" id="FOIW01000001">
    <property type="protein sequence ID" value="SEV88782.1"/>
    <property type="molecule type" value="Genomic_DNA"/>
</dbReference>
<dbReference type="GeneID" id="33334054"/>
<gene>
    <name evidence="2" type="ORF">A3L14_06485</name>
    <name evidence="3" type="ORF">AMR53_05755</name>
    <name evidence="4" type="ORF">SAMN05216170_0654</name>
</gene>
<keyword evidence="7" id="KW-1185">Reference proteome</keyword>
<dbReference type="OrthoDB" id="93743at2157"/>
<evidence type="ECO:0000313" key="4">
    <source>
        <dbReference type="EMBL" id="SEV88782.1"/>
    </source>
</evidence>
<keyword evidence="1" id="KW-0812">Transmembrane</keyword>
<accession>A0A0Q2REM1</accession>
<dbReference type="STRING" id="277988.SAMN05216170_0654"/>
<dbReference type="EMBL" id="LIXN01000008">
    <property type="protein sequence ID" value="KQH82446.1"/>
    <property type="molecule type" value="Genomic_DNA"/>
</dbReference>
<evidence type="ECO:0000313" key="3">
    <source>
        <dbReference type="EMBL" id="KQH82446.1"/>
    </source>
</evidence>
<protein>
    <submittedName>
        <fullName evidence="3">Uncharacterized protein</fullName>
    </submittedName>
</protein>
<dbReference type="Proteomes" id="UP000182125">
    <property type="component" value="Unassembled WGS sequence"/>
</dbReference>
<keyword evidence="1" id="KW-1133">Transmembrane helix</keyword>
<evidence type="ECO:0000313" key="6">
    <source>
        <dbReference type="Proteomes" id="UP000182125"/>
    </source>
</evidence>
<evidence type="ECO:0000313" key="5">
    <source>
        <dbReference type="Proteomes" id="UP000051862"/>
    </source>
</evidence>
<sequence>MGAQRKALLVGILVVIGILLFVPWPGRVFYEHYSYFWWGPSTPQEKVECKAGTAPFEFVRGINYESWNVSVNRSGRIETVVAERSFLSNGGYGRTYQRLILVRKDGRLVEVRYTASTGPSENAYREICYTLENGTRECGLVLTVYDLDSRREERFTIYYTLWDYLRKCRLKGG</sequence>
<reference evidence="3 5" key="1">
    <citation type="submission" date="2015-08" db="EMBL/GenBank/DDBJ databases">
        <title>Thermococcus thioreducens DSM 14981 genome sequencing.</title>
        <authorList>
            <person name="Hong S.-J."/>
            <person name="Kim M.-C."/>
            <person name="Shin J.-H."/>
        </authorList>
    </citation>
    <scope>NUCLEOTIDE SEQUENCE [LARGE SCALE GENOMIC DNA]</scope>
    <source>
        <strain evidence="3 5">DSM 14981</strain>
    </source>
</reference>
<evidence type="ECO:0000256" key="1">
    <source>
        <dbReference type="SAM" id="Phobius"/>
    </source>
</evidence>